<sequence>MGDQAQADAQHQHHKLQGIGGEEAQGAKHAFPLYRFCTVPILAVGQVLNVQQKPQAVHRKPPLNIQG</sequence>
<dbReference type="Proteomes" id="UP000632222">
    <property type="component" value="Unassembled WGS sequence"/>
</dbReference>
<organism evidence="2 3">
    <name type="scientific">Deinococcus roseus</name>
    <dbReference type="NCBI Taxonomy" id="392414"/>
    <lineage>
        <taxon>Bacteria</taxon>
        <taxon>Thermotogati</taxon>
        <taxon>Deinococcota</taxon>
        <taxon>Deinococci</taxon>
        <taxon>Deinococcales</taxon>
        <taxon>Deinococcaceae</taxon>
        <taxon>Deinococcus</taxon>
    </lineage>
</organism>
<comment type="caution">
    <text evidence="2">The sequence shown here is derived from an EMBL/GenBank/DDBJ whole genome shotgun (WGS) entry which is preliminary data.</text>
</comment>
<dbReference type="EMBL" id="BMOD01000001">
    <property type="protein sequence ID" value="GGJ19433.1"/>
    <property type="molecule type" value="Genomic_DNA"/>
</dbReference>
<reference evidence="3" key="1">
    <citation type="journal article" date="2019" name="Int. J. Syst. Evol. Microbiol.">
        <title>The Global Catalogue of Microorganisms (GCM) 10K type strain sequencing project: providing services to taxonomists for standard genome sequencing and annotation.</title>
        <authorList>
            <consortium name="The Broad Institute Genomics Platform"/>
            <consortium name="The Broad Institute Genome Sequencing Center for Infectious Disease"/>
            <person name="Wu L."/>
            <person name="Ma J."/>
        </authorList>
    </citation>
    <scope>NUCLEOTIDE SEQUENCE [LARGE SCALE GENOMIC DNA]</scope>
    <source>
        <strain evidence="3">JCM 14370</strain>
    </source>
</reference>
<keyword evidence="3" id="KW-1185">Reference proteome</keyword>
<protein>
    <submittedName>
        <fullName evidence="2">Uncharacterized protein</fullName>
    </submittedName>
</protein>
<evidence type="ECO:0000256" key="1">
    <source>
        <dbReference type="SAM" id="MobiDB-lite"/>
    </source>
</evidence>
<name>A0ABQ2CUR3_9DEIO</name>
<gene>
    <name evidence="2" type="ORF">GCM10008938_01910</name>
</gene>
<accession>A0ABQ2CUR3</accession>
<feature type="region of interest" description="Disordered" evidence="1">
    <location>
        <begin position="1"/>
        <end position="21"/>
    </location>
</feature>
<evidence type="ECO:0000313" key="2">
    <source>
        <dbReference type="EMBL" id="GGJ19433.1"/>
    </source>
</evidence>
<evidence type="ECO:0000313" key="3">
    <source>
        <dbReference type="Proteomes" id="UP000632222"/>
    </source>
</evidence>
<proteinExistence type="predicted"/>